<dbReference type="Pfam" id="PF00889">
    <property type="entry name" value="EF_TS"/>
    <property type="match status" value="1"/>
</dbReference>
<dbReference type="InterPro" id="IPR014039">
    <property type="entry name" value="Transl_elong_EFTs/EF1B_dimer"/>
</dbReference>
<feature type="chain" id="PRO_5014501869" description="Elongation factor Ts, mitochondrial" evidence="5">
    <location>
        <begin position="20"/>
        <end position="381"/>
    </location>
</feature>
<dbReference type="VEuPathDB" id="PlasmoDB:PY17X_0405700"/>
<dbReference type="Gene3D" id="1.10.8.10">
    <property type="entry name" value="DNA helicase RuvA subunit, C-terminal domain"/>
    <property type="match status" value="1"/>
</dbReference>
<dbReference type="AlphaFoldDB" id="A0A077Y4D2"/>
<evidence type="ECO:0000313" key="7">
    <source>
        <dbReference type="EMBL" id="CDU16438.1"/>
    </source>
</evidence>
<gene>
    <name evidence="8" type="ORF">PY17X_0405700</name>
    <name evidence="7" type="ORF">PYYM_0405900</name>
</gene>
<protein>
    <recommendedName>
        <fullName evidence="4">Elongation factor Ts, mitochondrial</fullName>
        <shortName evidence="4">EF-Ts</shortName>
        <shortName evidence="4">EF-TsMt</shortName>
    </recommendedName>
</protein>
<reference evidence="9 10" key="1">
    <citation type="journal article" date="2014" name="BMC Biol.">
        <title>A comprehensive evaluation of rodent malaria parasite genomes and gene expression.</title>
        <authorList>
            <person name="Otto T.D."/>
            <person name="Bohme U."/>
            <person name="Jackson A.P."/>
            <person name="Hunt M."/>
            <person name="Franke-Fayard B."/>
            <person name="Hoeijmakers W.A."/>
            <person name="Religa A.A."/>
            <person name="Robertson L."/>
            <person name="Sanders M."/>
            <person name="Ogun S.A."/>
            <person name="Cunningham D."/>
            <person name="Erhart A."/>
            <person name="Billker O."/>
            <person name="Khan S.M."/>
            <person name="Stunnenberg H.G."/>
            <person name="Langhorne J."/>
            <person name="Holder A.A."/>
            <person name="Waters A.P."/>
            <person name="Newbold C.I."/>
            <person name="Pain A."/>
            <person name="Berriman M."/>
            <person name="Janse C.J."/>
        </authorList>
    </citation>
    <scope>NUCLEOTIDE SEQUENCE [LARGE SCALE GENOMIC DNA]</scope>
    <source>
        <strain evidence="8 9">17X</strain>
        <strain evidence="7 10">YM</strain>
    </source>
</reference>
<dbReference type="EMBL" id="LM993658">
    <property type="protein sequence ID" value="VTZ73216.1"/>
    <property type="molecule type" value="Genomic_DNA"/>
</dbReference>
<reference evidence="8" key="4">
    <citation type="submission" date="2019-05" db="EMBL/GenBank/DDBJ databases">
        <authorList>
            <consortium name="Pathogen Informatics"/>
        </authorList>
    </citation>
    <scope>NUCLEOTIDE SEQUENCE</scope>
    <source>
        <strain evidence="8">17X</strain>
    </source>
</reference>
<dbReference type="HAMAP" id="MF_00050">
    <property type="entry name" value="EF_Ts"/>
    <property type="match status" value="1"/>
</dbReference>
<comment type="similarity">
    <text evidence="1 4">Belongs to the EF-Ts family.</text>
</comment>
<dbReference type="VEuPathDB" id="PlasmoDB:PYYM_0405900"/>
<sequence>MRYSLFFGFFFVFVLNCSLHIICYKRTSNLNLITGIKQIKNKNINKRNRIYSSNENLKRLKYIREVTNASIQVCNNALKECNNDIDKAIELVRKNTKNVTFISTSVKTQKEGLICSEIMDDKIVLIELLTDSDFVARNNKFVSFLKNISKLCLHNEIIPSNIDINDSVENYDTSLVAIDKIMQSPYTNSDGEINGTVSEELNYLRNIFREDIKIGRFSKYVKKNENEFLHFYIHNIVDGNNVGLSGVMLVIEIDNLNENLKTKEKNIINFANDLCMHIISAKPVSVSIDKVNKNVVKKEMDIIRDSLKDLNKPENIITNMINGKMKKFYNTVVLLEQEYMLDDTKRKVSQVIKDVSKNNDLTINVKHFDNFIVGEKNILVK</sequence>
<evidence type="ECO:0000313" key="8">
    <source>
        <dbReference type="EMBL" id="VTZ73216.1"/>
    </source>
</evidence>
<dbReference type="OrthoDB" id="277235at2759"/>
<reference evidence="7" key="3">
    <citation type="submission" date="2014-05" db="EMBL/GenBank/DDBJ databases">
        <authorList>
            <person name="Aslett A.Martin."/>
            <person name="De Silva Nishadi"/>
        </authorList>
    </citation>
    <scope>NUCLEOTIDE SEQUENCE</scope>
    <source>
        <strain evidence="7">YM</strain>
    </source>
</reference>
<evidence type="ECO:0000259" key="6">
    <source>
        <dbReference type="Pfam" id="PF00889"/>
    </source>
</evidence>
<comment type="subcellular location">
    <subcellularLocation>
        <location evidence="4">Mitochondrion</location>
    </subcellularLocation>
</comment>
<reference evidence="8" key="2">
    <citation type="submission" date="2014-05" db="EMBL/GenBank/DDBJ databases">
        <authorList>
            <person name="Aslett M.A."/>
            <person name="De Silva N."/>
        </authorList>
    </citation>
    <scope>NUCLEOTIDE SEQUENCE</scope>
    <source>
        <strain evidence="8">17X</strain>
    </source>
</reference>
<dbReference type="GeneID" id="3800541"/>
<evidence type="ECO:0000313" key="10">
    <source>
        <dbReference type="Proteomes" id="UP000072904"/>
    </source>
</evidence>
<dbReference type="PANTHER" id="PTHR11741">
    <property type="entry name" value="ELONGATION FACTOR TS"/>
    <property type="match status" value="1"/>
</dbReference>
<dbReference type="InterPro" id="IPR001816">
    <property type="entry name" value="Transl_elong_EFTs/EF1B"/>
</dbReference>
<dbReference type="GO" id="GO:0003746">
    <property type="term" value="F:translation elongation factor activity"/>
    <property type="evidence" value="ECO:0007669"/>
    <property type="project" value="UniProtKB-UniRule"/>
</dbReference>
<evidence type="ECO:0000256" key="2">
    <source>
        <dbReference type="ARBA" id="ARBA00022768"/>
    </source>
</evidence>
<proteinExistence type="inferred from homology"/>
<dbReference type="PANTHER" id="PTHR11741:SF0">
    <property type="entry name" value="ELONGATION FACTOR TS, MITOCHONDRIAL"/>
    <property type="match status" value="1"/>
</dbReference>
<dbReference type="VEuPathDB" id="PlasmoDB:PY07445"/>
<keyword evidence="3 4" id="KW-0648">Protein biosynthesis</keyword>
<keyword evidence="2 4" id="KW-0251">Elongation factor</keyword>
<name>A0A077Y4D2_PLAYE</name>
<dbReference type="SUPFAM" id="SSF54713">
    <property type="entry name" value="Elongation factor Ts (EF-Ts), dimerisation domain"/>
    <property type="match status" value="2"/>
</dbReference>
<dbReference type="Gene3D" id="3.30.479.20">
    <property type="entry name" value="Elongation factor Ts, dimerisation domain"/>
    <property type="match status" value="2"/>
</dbReference>
<dbReference type="GO" id="GO:0070125">
    <property type="term" value="P:mitochondrial translational elongation"/>
    <property type="evidence" value="ECO:0007669"/>
    <property type="project" value="TreeGrafter"/>
</dbReference>
<dbReference type="InterPro" id="IPR009060">
    <property type="entry name" value="UBA-like_sf"/>
</dbReference>
<keyword evidence="5" id="KW-0732">Signal</keyword>
<dbReference type="Proteomes" id="UP000072874">
    <property type="component" value="Chromosome 4"/>
</dbReference>
<feature type="domain" description="Translation elongation factor EFTs/EF1B dimerisation" evidence="6">
    <location>
        <begin position="124"/>
        <end position="375"/>
    </location>
</feature>
<dbReference type="SUPFAM" id="SSF46934">
    <property type="entry name" value="UBA-like"/>
    <property type="match status" value="1"/>
</dbReference>
<evidence type="ECO:0000256" key="1">
    <source>
        <dbReference type="ARBA" id="ARBA00005532"/>
    </source>
</evidence>
<dbReference type="GO" id="GO:0005739">
    <property type="term" value="C:mitochondrion"/>
    <property type="evidence" value="ECO:0007669"/>
    <property type="project" value="UniProtKB-SubCell"/>
</dbReference>
<feature type="signal peptide" evidence="5">
    <location>
        <begin position="1"/>
        <end position="19"/>
    </location>
</feature>
<evidence type="ECO:0000313" key="9">
    <source>
        <dbReference type="Proteomes" id="UP000072874"/>
    </source>
</evidence>
<evidence type="ECO:0000256" key="4">
    <source>
        <dbReference type="HAMAP-Rule" id="MF_03135"/>
    </source>
</evidence>
<dbReference type="Proteomes" id="UP000072904">
    <property type="component" value="Chromosome 4"/>
</dbReference>
<comment type="function">
    <text evidence="4">Associates with the EF-Tu.GDP complex and induces the exchange of GDP to GTP. It remains bound to the aminoacyl-tRNA.EF-Tu.GTP complex up to the GTP hydrolysis stage on the ribosome.</text>
</comment>
<dbReference type="EMBL" id="LK934632">
    <property type="protein sequence ID" value="CDU16438.1"/>
    <property type="molecule type" value="Genomic_DNA"/>
</dbReference>
<organism evidence="7 10">
    <name type="scientific">Plasmodium yoelii</name>
    <dbReference type="NCBI Taxonomy" id="5861"/>
    <lineage>
        <taxon>Eukaryota</taxon>
        <taxon>Sar</taxon>
        <taxon>Alveolata</taxon>
        <taxon>Apicomplexa</taxon>
        <taxon>Aconoidasida</taxon>
        <taxon>Haemosporida</taxon>
        <taxon>Plasmodiidae</taxon>
        <taxon>Plasmodium</taxon>
        <taxon>Plasmodium (Vinckeia)</taxon>
    </lineage>
</organism>
<evidence type="ECO:0000256" key="5">
    <source>
        <dbReference type="SAM" id="SignalP"/>
    </source>
</evidence>
<keyword evidence="4" id="KW-0496">Mitochondrion</keyword>
<dbReference type="NCBIfam" id="TIGR00116">
    <property type="entry name" value="tsf"/>
    <property type="match status" value="1"/>
</dbReference>
<dbReference type="Gene3D" id="1.10.286.20">
    <property type="match status" value="1"/>
</dbReference>
<accession>A0A077Y4D2</accession>
<dbReference type="InterPro" id="IPR036402">
    <property type="entry name" value="EF-Ts_dimer_sf"/>
</dbReference>
<evidence type="ECO:0000256" key="3">
    <source>
        <dbReference type="ARBA" id="ARBA00022917"/>
    </source>
</evidence>
<dbReference type="KEGG" id="pyo:PY17X_0405700"/>
<dbReference type="RefSeq" id="XP_728331.2">
    <property type="nucleotide sequence ID" value="XM_723238.2"/>
</dbReference>
<dbReference type="OMA" id="QEYMLDD"/>
<dbReference type="VEuPathDB" id="PlasmoDB:Py17XNL_000403884"/>